<keyword evidence="9" id="KW-0288">FMN</keyword>
<accession>A0A6S6SAB5</accession>
<sequence length="350" mass="39287">MYIIIKKILFLFNPERAHNIASFFMWISTPFKPLLKKIFFVDNKKLHQNILGINFKNPVGLAAGFDKNAKLISPLEGFGFGFVEIGTVTPRRQIGNEKPRLFRYPEKKSLQNAMGFNNHGSRRIKQRLLKNYNIPVGVNIGKNKTTSELGAKDDYLYLVRTFSTEADYFAINISSPNTPGLRDLQNEEFIKELFIKAKKLTKKPILLKIAPDLDIQDAINICKIAVSNGANGIIVNNTSIDYSLLPEVKENSLGLSGGISGRVIKQKSYKFFKKIAKEFHTKTTLISIGGIDSAEEAYKRIKVGASLVQIYTSFIYEGPSLTKNINKGILKLLEDDGYDDISKAIGQDIK</sequence>
<feature type="domain" description="Dihydroorotate dehydrogenase catalytic" evidence="15">
    <location>
        <begin position="46"/>
        <end position="333"/>
    </location>
</feature>
<comment type="catalytic activity">
    <reaction evidence="13">
        <text>(S)-dihydroorotate + a quinone = orotate + a quinol</text>
        <dbReference type="Rhea" id="RHEA:30187"/>
        <dbReference type="ChEBI" id="CHEBI:24646"/>
        <dbReference type="ChEBI" id="CHEBI:30839"/>
        <dbReference type="ChEBI" id="CHEBI:30864"/>
        <dbReference type="ChEBI" id="CHEBI:132124"/>
        <dbReference type="EC" id="1.3.5.2"/>
    </reaction>
</comment>
<evidence type="ECO:0000256" key="5">
    <source>
        <dbReference type="ARBA" id="ARBA00005359"/>
    </source>
</evidence>
<evidence type="ECO:0000256" key="6">
    <source>
        <dbReference type="ARBA" id="ARBA00012791"/>
    </source>
</evidence>
<comment type="pathway">
    <text evidence="4">Pyrimidine metabolism; UMP biosynthesis via de novo pathway; orotate from (S)-dihydroorotate (quinone route): step 1/1.</text>
</comment>
<dbReference type="GO" id="GO:0106430">
    <property type="term" value="F:dihydroorotate dehydrogenase (quinone) activity"/>
    <property type="evidence" value="ECO:0007669"/>
    <property type="project" value="UniProtKB-EC"/>
</dbReference>
<evidence type="ECO:0000256" key="2">
    <source>
        <dbReference type="ARBA" id="ARBA00003125"/>
    </source>
</evidence>
<evidence type="ECO:0000256" key="12">
    <source>
        <dbReference type="ARBA" id="ARBA00023136"/>
    </source>
</evidence>
<dbReference type="InterPro" id="IPR013785">
    <property type="entry name" value="Aldolase_TIM"/>
</dbReference>
<dbReference type="NCBIfam" id="NF003652">
    <property type="entry name" value="PRK05286.2-5"/>
    <property type="match status" value="1"/>
</dbReference>
<evidence type="ECO:0000256" key="10">
    <source>
        <dbReference type="ARBA" id="ARBA00022975"/>
    </source>
</evidence>
<dbReference type="CDD" id="cd04738">
    <property type="entry name" value="DHOD_2_like"/>
    <property type="match status" value="1"/>
</dbReference>
<evidence type="ECO:0000256" key="9">
    <source>
        <dbReference type="ARBA" id="ARBA00022643"/>
    </source>
</evidence>
<comment type="similarity">
    <text evidence="5">Belongs to the dihydroorotate dehydrogenase family. Type 2 subfamily.</text>
</comment>
<name>A0A6S6SAB5_9BACT</name>
<dbReference type="UniPathway" id="UPA00070">
    <property type="reaction ID" value="UER00946"/>
</dbReference>
<dbReference type="Gene3D" id="3.20.20.70">
    <property type="entry name" value="Aldolase class I"/>
    <property type="match status" value="1"/>
</dbReference>
<keyword evidence="12" id="KW-0472">Membrane</keyword>
<protein>
    <recommendedName>
        <fullName evidence="7 14">Dihydroorotate dehydrogenase (quinone)</fullName>
        <ecNumber evidence="6 14">1.3.5.2</ecNumber>
    </recommendedName>
</protein>
<keyword evidence="8" id="KW-0285">Flavoprotein</keyword>
<dbReference type="AlphaFoldDB" id="A0A6S6SAB5"/>
<comment type="function">
    <text evidence="2">Catalyzes the conversion of dihydroorotate to orotate with quinone as electron acceptor.</text>
</comment>
<dbReference type="PANTHER" id="PTHR48109:SF4">
    <property type="entry name" value="DIHYDROOROTATE DEHYDROGENASE (QUINONE), MITOCHONDRIAL"/>
    <property type="match status" value="1"/>
</dbReference>
<dbReference type="SUPFAM" id="SSF51395">
    <property type="entry name" value="FMN-linked oxidoreductases"/>
    <property type="match status" value="1"/>
</dbReference>
<dbReference type="EMBL" id="CACVAW010000009">
    <property type="protein sequence ID" value="CAA6802034.1"/>
    <property type="molecule type" value="Genomic_DNA"/>
</dbReference>
<evidence type="ECO:0000256" key="1">
    <source>
        <dbReference type="ARBA" id="ARBA00001917"/>
    </source>
</evidence>
<dbReference type="PANTHER" id="PTHR48109">
    <property type="entry name" value="DIHYDROOROTATE DEHYDROGENASE (QUINONE), MITOCHONDRIAL-RELATED"/>
    <property type="match status" value="1"/>
</dbReference>
<dbReference type="GO" id="GO:0005886">
    <property type="term" value="C:plasma membrane"/>
    <property type="evidence" value="ECO:0007669"/>
    <property type="project" value="TreeGrafter"/>
</dbReference>
<comment type="cofactor">
    <cofactor evidence="1">
        <name>FMN</name>
        <dbReference type="ChEBI" id="CHEBI:58210"/>
    </cofactor>
</comment>
<evidence type="ECO:0000256" key="8">
    <source>
        <dbReference type="ARBA" id="ARBA00022630"/>
    </source>
</evidence>
<evidence type="ECO:0000256" key="4">
    <source>
        <dbReference type="ARBA" id="ARBA00005161"/>
    </source>
</evidence>
<evidence type="ECO:0000256" key="13">
    <source>
        <dbReference type="ARBA" id="ARBA00048639"/>
    </source>
</evidence>
<dbReference type="InterPro" id="IPR012135">
    <property type="entry name" value="Dihydroorotate_DH_1_2"/>
</dbReference>
<dbReference type="Pfam" id="PF01180">
    <property type="entry name" value="DHO_dh"/>
    <property type="match status" value="1"/>
</dbReference>
<dbReference type="InterPro" id="IPR001295">
    <property type="entry name" value="Dihydroorotate_DH_CS"/>
</dbReference>
<gene>
    <name evidence="16" type="ORF">HELGO_WM11550</name>
</gene>
<dbReference type="InterPro" id="IPR050074">
    <property type="entry name" value="DHO_dehydrogenase"/>
</dbReference>
<dbReference type="GO" id="GO:0006207">
    <property type="term" value="P:'de novo' pyrimidine nucleobase biosynthetic process"/>
    <property type="evidence" value="ECO:0007669"/>
    <property type="project" value="UniProtKB-UniRule"/>
</dbReference>
<dbReference type="InterPro" id="IPR005720">
    <property type="entry name" value="Dihydroorotate_DH_cat"/>
</dbReference>
<dbReference type="PROSITE" id="PS00912">
    <property type="entry name" value="DHODEHASE_2"/>
    <property type="match status" value="1"/>
</dbReference>
<evidence type="ECO:0000256" key="11">
    <source>
        <dbReference type="ARBA" id="ARBA00023002"/>
    </source>
</evidence>
<dbReference type="EC" id="1.3.5.2" evidence="6 14"/>
<comment type="subcellular location">
    <subcellularLocation>
        <location evidence="3">Membrane</location>
    </subcellularLocation>
</comment>
<dbReference type="PROSITE" id="PS00911">
    <property type="entry name" value="DHODEHASE_1"/>
    <property type="match status" value="1"/>
</dbReference>
<dbReference type="InterPro" id="IPR005719">
    <property type="entry name" value="Dihydroorotate_DH_2"/>
</dbReference>
<keyword evidence="10" id="KW-0665">Pyrimidine biosynthesis</keyword>
<keyword evidence="11 16" id="KW-0560">Oxidoreductase</keyword>
<evidence type="ECO:0000256" key="14">
    <source>
        <dbReference type="NCBIfam" id="TIGR01036"/>
    </source>
</evidence>
<evidence type="ECO:0000313" key="16">
    <source>
        <dbReference type="EMBL" id="CAA6802034.1"/>
    </source>
</evidence>
<organism evidence="16">
    <name type="scientific">uncultured Campylobacterales bacterium</name>
    <dbReference type="NCBI Taxonomy" id="352960"/>
    <lineage>
        <taxon>Bacteria</taxon>
        <taxon>Pseudomonadati</taxon>
        <taxon>Campylobacterota</taxon>
        <taxon>Epsilonproteobacteria</taxon>
        <taxon>Campylobacterales</taxon>
        <taxon>environmental samples</taxon>
    </lineage>
</organism>
<proteinExistence type="inferred from homology"/>
<evidence type="ECO:0000256" key="7">
    <source>
        <dbReference type="ARBA" id="ARBA00018366"/>
    </source>
</evidence>
<dbReference type="GO" id="GO:0044205">
    <property type="term" value="P:'de novo' UMP biosynthetic process"/>
    <property type="evidence" value="ECO:0007669"/>
    <property type="project" value="UniProtKB-UniPathway"/>
</dbReference>
<dbReference type="GO" id="GO:0005737">
    <property type="term" value="C:cytoplasm"/>
    <property type="evidence" value="ECO:0007669"/>
    <property type="project" value="InterPro"/>
</dbReference>
<evidence type="ECO:0000256" key="3">
    <source>
        <dbReference type="ARBA" id="ARBA00004370"/>
    </source>
</evidence>
<dbReference type="NCBIfam" id="TIGR01036">
    <property type="entry name" value="pyrD_sub2"/>
    <property type="match status" value="1"/>
</dbReference>
<dbReference type="PIRSF" id="PIRSF000164">
    <property type="entry name" value="DHO_oxidase"/>
    <property type="match status" value="1"/>
</dbReference>
<reference evidence="16" key="1">
    <citation type="submission" date="2020-01" db="EMBL/GenBank/DDBJ databases">
        <authorList>
            <person name="Meier V. D."/>
            <person name="Meier V D."/>
        </authorList>
    </citation>
    <scope>NUCLEOTIDE SEQUENCE</scope>
    <source>
        <strain evidence="16">HLG_WM_MAG_12</strain>
    </source>
</reference>
<evidence type="ECO:0000259" key="15">
    <source>
        <dbReference type="Pfam" id="PF01180"/>
    </source>
</evidence>